<feature type="compositionally biased region" description="Basic and acidic residues" evidence="8">
    <location>
        <begin position="264"/>
        <end position="284"/>
    </location>
</feature>
<dbReference type="AlphaFoldDB" id="A0AAN8J734"/>
<proteinExistence type="predicted"/>
<keyword evidence="2" id="KW-0479">Metal-binding</keyword>
<evidence type="ECO:0000256" key="4">
    <source>
        <dbReference type="ARBA" id="ARBA00022801"/>
    </source>
</evidence>
<dbReference type="CDD" id="cd06133">
    <property type="entry name" value="ERI-1_3'hExo_like"/>
    <property type="match status" value="1"/>
</dbReference>
<comment type="caution">
    <text evidence="10">The sequence shown here is derived from an EMBL/GenBank/DDBJ whole genome shotgun (WGS) entry which is preliminary data.</text>
</comment>
<dbReference type="Proteomes" id="UP001347796">
    <property type="component" value="Unassembled WGS sequence"/>
</dbReference>
<dbReference type="InterPro" id="IPR013520">
    <property type="entry name" value="Ribonucl_H"/>
</dbReference>
<feature type="region of interest" description="Disordered" evidence="8">
    <location>
        <begin position="299"/>
        <end position="334"/>
    </location>
</feature>
<dbReference type="PANTHER" id="PTHR23044:SF61">
    <property type="entry name" value="3'-5' EXORIBONUCLEASE 1-RELATED"/>
    <property type="match status" value="1"/>
</dbReference>
<keyword evidence="4" id="KW-0378">Hydrolase</keyword>
<reference evidence="10 11" key="1">
    <citation type="submission" date="2024-01" db="EMBL/GenBank/DDBJ databases">
        <title>The genome of the rayed Mediterranean limpet Patella caerulea (Linnaeus, 1758).</title>
        <authorList>
            <person name="Anh-Thu Weber A."/>
            <person name="Halstead-Nussloch G."/>
        </authorList>
    </citation>
    <scope>NUCLEOTIDE SEQUENCE [LARGE SCALE GENOMIC DNA]</scope>
    <source>
        <strain evidence="10">AATW-2023a</strain>
        <tissue evidence="10">Whole specimen</tissue>
    </source>
</reference>
<keyword evidence="5" id="KW-0862">Zinc</keyword>
<feature type="region of interest" description="Disordered" evidence="8">
    <location>
        <begin position="264"/>
        <end position="287"/>
    </location>
</feature>
<feature type="region of interest" description="Disordered" evidence="8">
    <location>
        <begin position="731"/>
        <end position="750"/>
    </location>
</feature>
<keyword evidence="3 7" id="KW-0863">Zinc-finger</keyword>
<protein>
    <recommendedName>
        <fullName evidence="9">GRF-type domain-containing protein</fullName>
    </recommendedName>
</protein>
<evidence type="ECO:0000256" key="1">
    <source>
        <dbReference type="ARBA" id="ARBA00022722"/>
    </source>
</evidence>
<dbReference type="SUPFAM" id="SSF53098">
    <property type="entry name" value="Ribonuclease H-like"/>
    <property type="match status" value="1"/>
</dbReference>
<keyword evidence="11" id="KW-1185">Reference proteome</keyword>
<accession>A0AAN8J734</accession>
<dbReference type="Pfam" id="PF06839">
    <property type="entry name" value="Zn_ribbon_GRF"/>
    <property type="match status" value="1"/>
</dbReference>
<feature type="region of interest" description="Disordered" evidence="8">
    <location>
        <begin position="669"/>
        <end position="689"/>
    </location>
</feature>
<gene>
    <name evidence="10" type="ORF">SNE40_019000</name>
</gene>
<feature type="compositionally biased region" description="Basic and acidic residues" evidence="8">
    <location>
        <begin position="579"/>
        <end position="588"/>
    </location>
</feature>
<organism evidence="10 11">
    <name type="scientific">Patella caerulea</name>
    <name type="common">Rayed Mediterranean limpet</name>
    <dbReference type="NCBI Taxonomy" id="87958"/>
    <lineage>
        <taxon>Eukaryota</taxon>
        <taxon>Metazoa</taxon>
        <taxon>Spiralia</taxon>
        <taxon>Lophotrochozoa</taxon>
        <taxon>Mollusca</taxon>
        <taxon>Gastropoda</taxon>
        <taxon>Patellogastropoda</taxon>
        <taxon>Patelloidea</taxon>
        <taxon>Patellidae</taxon>
        <taxon>Patella</taxon>
    </lineage>
</organism>
<dbReference type="PROSITE" id="PS51999">
    <property type="entry name" value="ZF_GRF"/>
    <property type="match status" value="1"/>
</dbReference>
<feature type="domain" description="GRF-type" evidence="9">
    <location>
        <begin position="889"/>
        <end position="935"/>
    </location>
</feature>
<dbReference type="Pfam" id="PF00929">
    <property type="entry name" value="RNase_T"/>
    <property type="match status" value="1"/>
</dbReference>
<feature type="region of interest" description="Disordered" evidence="8">
    <location>
        <begin position="467"/>
        <end position="499"/>
    </location>
</feature>
<dbReference type="InterPro" id="IPR047201">
    <property type="entry name" value="ERI-1_3'hExo-like"/>
</dbReference>
<dbReference type="PANTHER" id="PTHR23044">
    <property type="entry name" value="3'-5' EXONUCLEASE ERI1-RELATED"/>
    <property type="match status" value="1"/>
</dbReference>
<dbReference type="Gene3D" id="3.30.420.10">
    <property type="entry name" value="Ribonuclease H-like superfamily/Ribonuclease H"/>
    <property type="match status" value="1"/>
</dbReference>
<dbReference type="SMART" id="SM00479">
    <property type="entry name" value="EXOIII"/>
    <property type="match status" value="1"/>
</dbReference>
<dbReference type="InterPro" id="IPR010666">
    <property type="entry name" value="Znf_GRF"/>
</dbReference>
<evidence type="ECO:0000256" key="6">
    <source>
        <dbReference type="ARBA" id="ARBA00022839"/>
    </source>
</evidence>
<evidence type="ECO:0000256" key="2">
    <source>
        <dbReference type="ARBA" id="ARBA00022723"/>
    </source>
</evidence>
<name>A0AAN8J734_PATCE</name>
<feature type="compositionally biased region" description="Polar residues" evidence="8">
    <location>
        <begin position="319"/>
        <end position="334"/>
    </location>
</feature>
<dbReference type="InterPro" id="IPR036397">
    <property type="entry name" value="RNaseH_sf"/>
</dbReference>
<evidence type="ECO:0000256" key="5">
    <source>
        <dbReference type="ARBA" id="ARBA00022833"/>
    </source>
</evidence>
<feature type="region of interest" description="Disordered" evidence="8">
    <location>
        <begin position="862"/>
        <end position="887"/>
    </location>
</feature>
<dbReference type="InterPro" id="IPR012337">
    <property type="entry name" value="RNaseH-like_sf"/>
</dbReference>
<feature type="region of interest" description="Disordered" evidence="8">
    <location>
        <begin position="570"/>
        <end position="609"/>
    </location>
</feature>
<keyword evidence="1" id="KW-0540">Nuclease</keyword>
<dbReference type="InterPro" id="IPR051274">
    <property type="entry name" value="3-5_Exoribonuclease"/>
</dbReference>
<feature type="compositionally biased region" description="Polar residues" evidence="8">
    <location>
        <begin position="474"/>
        <end position="496"/>
    </location>
</feature>
<evidence type="ECO:0000256" key="7">
    <source>
        <dbReference type="PROSITE-ProRule" id="PRU01343"/>
    </source>
</evidence>
<evidence type="ECO:0000256" key="3">
    <source>
        <dbReference type="ARBA" id="ARBA00022771"/>
    </source>
</evidence>
<dbReference type="GO" id="GO:0008270">
    <property type="term" value="F:zinc ion binding"/>
    <property type="evidence" value="ECO:0007669"/>
    <property type="project" value="UniProtKB-KW"/>
</dbReference>
<evidence type="ECO:0000313" key="10">
    <source>
        <dbReference type="EMBL" id="KAK6170664.1"/>
    </source>
</evidence>
<dbReference type="GO" id="GO:0000175">
    <property type="term" value="F:3'-5'-RNA exonuclease activity"/>
    <property type="evidence" value="ECO:0007669"/>
    <property type="project" value="InterPro"/>
</dbReference>
<evidence type="ECO:0000313" key="11">
    <source>
        <dbReference type="Proteomes" id="UP001347796"/>
    </source>
</evidence>
<evidence type="ECO:0000259" key="9">
    <source>
        <dbReference type="PROSITE" id="PS51999"/>
    </source>
</evidence>
<evidence type="ECO:0000256" key="8">
    <source>
        <dbReference type="SAM" id="MobiDB-lite"/>
    </source>
</evidence>
<keyword evidence="6" id="KW-0269">Exonuclease</keyword>
<dbReference type="GO" id="GO:0003676">
    <property type="term" value="F:nucleic acid binding"/>
    <property type="evidence" value="ECO:0007669"/>
    <property type="project" value="InterPro"/>
</dbReference>
<sequence>MKKTKALAMEMGLIRKRAVVNKFQKPIVRKLDENYSFLLIIDFESTCWENRNYRTQEIIEFPAVLLNTSNGKIESEFHYYVQPQEQPTLSTFCKELTGITQEQVDEGIPLSLCLTKFTYWIENLEREKNIMFVKSEYVPKGVNAGTIVTWSDWDLNVCLLYEAKRKQIRTPYQLNSWIDLRLAYKVFYQRKPKGLNGALEDVGIIFEGRQHSGLHDSRNTARLAWRMIRDGYKMEVTKSLHGTSTKNTCQPTITEQFKIKKLVDSQKKRSKEELKENPQKKWKESTTPTKIILSHTSTSLTNPKMKPENGFKSPGLSVRDQNIKANSSPSKTINQNNISKSIICPQTFTAKSYPQSFNENMNNNLKNKENLKKTKSFSGNQLKFICDQRSNEKSNVQSASVQNDKTSNVISVNDKALSKSVHFGQKTLVEEKPDDSSNPCTLTDISKKMVTKPTYCQKSTLCTKLTAPGDSLRSAGNQKSYYSNKSGQNSIHSSSVKHGDEKYKSYPMYGQKPYQTVKSEPNGKVACNLKDKGTLTNKAIKGNALNISQNLQKPPPKTRVMMYSSTNIQKQQFKGGSNEADKLDDTKTRSVPSKPPKNPILSIDGQSPKKNLNRISSVITNQETKMKSVLHPVSQTNSILPKIQVNSGNHSCNLQEKSNLLVTADDPPKSAPVNKCKQTSHFPDNRRVKSLNSSNKFGQNANTSSNKFCVNESTLGKERLNKTVQPANISTNKSVQPTNMPANKTAQPTNMPANKIVQPTNMPANKTIQPNKIAQWPVNLVAKSETEPGLPQKKPRQHQIIQASRSMTSPNILPNEFSHRSNILANKFVQRPNFTTLKYLPTSTLTTSKGNTSRVQNTCTLINYGPNDNTKRQRTQSNPSGMMATPPLCNCGRRSKRRMVQNPGPNIGRFFFACRLGSRDDPKVGCGMFQWEKKIDVYNNNKSNSFSS</sequence>
<dbReference type="EMBL" id="JAZGQO010000014">
    <property type="protein sequence ID" value="KAK6170664.1"/>
    <property type="molecule type" value="Genomic_DNA"/>
</dbReference>